<reference evidence="1" key="1">
    <citation type="submission" date="2015-10" db="EMBL/GenBank/DDBJ databases">
        <authorList>
            <person name="Gilbert D.G."/>
        </authorList>
    </citation>
    <scope>NUCLEOTIDE SEQUENCE</scope>
    <source>
        <strain evidence="1">Phyl III-seqv23</strain>
    </source>
</reference>
<dbReference type="EMBL" id="LN899827">
    <property type="protein sequence ID" value="CUV44892.1"/>
    <property type="molecule type" value="Genomic_DNA"/>
</dbReference>
<organism evidence="1">
    <name type="scientific">Ralstonia solanacearum</name>
    <name type="common">Pseudomonas solanacearum</name>
    <dbReference type="NCBI Taxonomy" id="305"/>
    <lineage>
        <taxon>Bacteria</taxon>
        <taxon>Pseudomonadati</taxon>
        <taxon>Pseudomonadota</taxon>
        <taxon>Betaproteobacteria</taxon>
        <taxon>Burkholderiales</taxon>
        <taxon>Burkholderiaceae</taxon>
        <taxon>Ralstonia</taxon>
        <taxon>Ralstonia solanacearum species complex</taxon>
    </lineage>
</organism>
<evidence type="ECO:0000313" key="1">
    <source>
        <dbReference type="EMBL" id="CUV44892.1"/>
    </source>
</evidence>
<proteinExistence type="predicted"/>
<accession>A0A0S4WDK9</accession>
<gene>
    <name evidence="1" type="ORF">TO10_v1_200031</name>
</gene>
<protein>
    <submittedName>
        <fullName evidence="1">Uncharacterized protein</fullName>
    </submittedName>
</protein>
<name>A0A0S4WDK9_RALSL</name>
<sequence length="132" mass="14373">MREFAGRSSGNLNSEVRKRVAFQIAVTAIAARVRAKRVNLRGTPMPAFKAQTAAVFNRVASGSVEVVTRGRQRFVVLGLHQVLALIPHAGRRRTVAEVLAGLPSVPASTPRLRFTSVATPSPYRLADREQDN</sequence>
<dbReference type="AlphaFoldDB" id="A0A0S4WDK9"/>